<keyword evidence="14" id="KW-0325">Glycoprotein</keyword>
<keyword evidence="7" id="KW-0677">Repeat</keyword>
<evidence type="ECO:0000256" key="13">
    <source>
        <dbReference type="ARBA" id="ARBA00023157"/>
    </source>
</evidence>
<dbReference type="SUPFAM" id="SSF52025">
    <property type="entry name" value="PA domain"/>
    <property type="match status" value="1"/>
</dbReference>
<evidence type="ECO:0000256" key="7">
    <source>
        <dbReference type="ARBA" id="ARBA00022737"/>
    </source>
</evidence>
<dbReference type="PANTHER" id="PTHR22702">
    <property type="entry name" value="PROTEASE-ASSOCIATED DOMAIN-CONTAINING PROTEIN"/>
    <property type="match status" value="1"/>
</dbReference>
<keyword evidence="9" id="KW-0653">Protein transport</keyword>
<dbReference type="InterPro" id="IPR056858">
    <property type="entry name" value="VSR_TRX"/>
</dbReference>
<evidence type="ECO:0000313" key="22">
    <source>
        <dbReference type="Proteomes" id="UP000734854"/>
    </source>
</evidence>
<protein>
    <recommendedName>
        <fullName evidence="20">EGF-like calcium-binding domain-containing protein</fullName>
    </recommendedName>
</protein>
<evidence type="ECO:0000256" key="9">
    <source>
        <dbReference type="ARBA" id="ARBA00022927"/>
    </source>
</evidence>
<dbReference type="Gene3D" id="3.50.30.30">
    <property type="match status" value="1"/>
</dbReference>
<dbReference type="Pfam" id="PF25011">
    <property type="entry name" value="VSR_TRX"/>
    <property type="match status" value="1"/>
</dbReference>
<dbReference type="FunFam" id="2.10.25.10:FF:000178">
    <property type="entry name" value="vacuolar-sorting receptor 1"/>
    <property type="match status" value="1"/>
</dbReference>
<feature type="signal peptide" evidence="19">
    <location>
        <begin position="1"/>
        <end position="22"/>
    </location>
</feature>
<dbReference type="Proteomes" id="UP000734854">
    <property type="component" value="Unassembled WGS sequence"/>
</dbReference>
<dbReference type="CDD" id="cd00054">
    <property type="entry name" value="EGF_CA"/>
    <property type="match status" value="1"/>
</dbReference>
<dbReference type="GO" id="GO:0030665">
    <property type="term" value="C:clathrin-coated vesicle membrane"/>
    <property type="evidence" value="ECO:0007669"/>
    <property type="project" value="UniProtKB-SubCell"/>
</dbReference>
<evidence type="ECO:0000256" key="16">
    <source>
        <dbReference type="ARBA" id="ARBA00029430"/>
    </source>
</evidence>
<dbReference type="SMART" id="SM00179">
    <property type="entry name" value="EGF_CA"/>
    <property type="match status" value="1"/>
</dbReference>
<evidence type="ECO:0000256" key="14">
    <source>
        <dbReference type="ARBA" id="ARBA00023180"/>
    </source>
</evidence>
<evidence type="ECO:0000256" key="8">
    <source>
        <dbReference type="ARBA" id="ARBA00022837"/>
    </source>
</evidence>
<dbReference type="GO" id="GO:0005509">
    <property type="term" value="F:calcium ion binding"/>
    <property type="evidence" value="ECO:0007669"/>
    <property type="project" value="InterPro"/>
</dbReference>
<evidence type="ECO:0000256" key="19">
    <source>
        <dbReference type="SAM" id="SignalP"/>
    </source>
</evidence>
<evidence type="ECO:0000256" key="5">
    <source>
        <dbReference type="ARBA" id="ARBA00022692"/>
    </source>
</evidence>
<dbReference type="InterPro" id="IPR001881">
    <property type="entry name" value="EGF-like_Ca-bd_dom"/>
</dbReference>
<dbReference type="EMBL" id="JACMSC010000009">
    <property type="protein sequence ID" value="KAG6506866.1"/>
    <property type="molecule type" value="Genomic_DNA"/>
</dbReference>
<dbReference type="Pfam" id="PF02225">
    <property type="entry name" value="PA"/>
    <property type="match status" value="1"/>
</dbReference>
<sequence length="656" mass="73367">MGAKQVWIPLWLLFLLLDSCRGRFMVEKNSLRVTSPDSLKNVYECAIGNFGVPNYGGTLAGIVVYPKANRKACKSFEEFDISFKPKSGAFPTFVLVDRGDCFFTEKAWNAQKAGAAAILVADNKEEPLITMDTPAEDDDKADYLEKITIPSALITKSFGDSLKKAIEDGEMVSVNLDWRESLPHPDDRVEYEFWTNSNDECGAKCDSQIQFVKNFKGAAQILEKKGYTQFTPHYITWYCPEAFLSSKQCKSQCINHGRYCAPDPEQDFSKGYDGKDVVIQNLREVCFFKVANESGKPWLWWDYVTDFAIRCPMKDKKYTKDCAEKVIESLGVNLMKINKCMGDPDANEDNSVLKAEQDAQIGKDSRGDVTILPTLVINNRQYRGKLDKTAVLKAICAGFQEATEPAVCLSEDIQTNECLENNGGCWKDKDSSITACKDTFRGRLCECPVVKGVQFVGDGYTHCEEVTSFLSQHQDLGGVKLTMEDVGRKNTRGELTQPVWMMVASAHQALRGMESTVKLVLTHLSSSSHVYPTLLGSANVDECKERTACQCSGCKCKNTFGSYECSCGGDLLYMREHDTCISMYFLISICQNASTEVGWGFLWVIFFGIVIAGVGAYAVYKYRIRTYMDSEIRAIMAQYMPLDSQEGQSHVHHGNI</sequence>
<evidence type="ECO:0000256" key="15">
    <source>
        <dbReference type="ARBA" id="ARBA00023329"/>
    </source>
</evidence>
<evidence type="ECO:0000256" key="12">
    <source>
        <dbReference type="ARBA" id="ARBA00023136"/>
    </source>
</evidence>
<feature type="domain" description="EGF-like calcium-binding" evidence="20">
    <location>
        <begin position="539"/>
        <end position="581"/>
    </location>
</feature>
<keyword evidence="3" id="KW-0813">Transport</keyword>
<dbReference type="GO" id="GO:0006623">
    <property type="term" value="P:protein targeting to vacuole"/>
    <property type="evidence" value="ECO:0007669"/>
    <property type="project" value="UniProtKB-ARBA"/>
</dbReference>
<keyword evidence="10 18" id="KW-1133">Transmembrane helix</keyword>
<organism evidence="21 22">
    <name type="scientific">Zingiber officinale</name>
    <name type="common">Ginger</name>
    <name type="synonym">Amomum zingiber</name>
    <dbReference type="NCBI Taxonomy" id="94328"/>
    <lineage>
        <taxon>Eukaryota</taxon>
        <taxon>Viridiplantae</taxon>
        <taxon>Streptophyta</taxon>
        <taxon>Embryophyta</taxon>
        <taxon>Tracheophyta</taxon>
        <taxon>Spermatophyta</taxon>
        <taxon>Magnoliopsida</taxon>
        <taxon>Liliopsida</taxon>
        <taxon>Zingiberales</taxon>
        <taxon>Zingiberaceae</taxon>
        <taxon>Zingiber</taxon>
    </lineage>
</organism>
<keyword evidence="4" id="KW-0245">EGF-like domain</keyword>
<evidence type="ECO:0000259" key="20">
    <source>
        <dbReference type="SMART" id="SM00179"/>
    </source>
</evidence>
<evidence type="ECO:0000256" key="10">
    <source>
        <dbReference type="ARBA" id="ARBA00022989"/>
    </source>
</evidence>
<evidence type="ECO:0000256" key="6">
    <source>
        <dbReference type="ARBA" id="ARBA00022729"/>
    </source>
</evidence>
<dbReference type="CDD" id="cd02125">
    <property type="entry name" value="PA_VSR"/>
    <property type="match status" value="1"/>
</dbReference>
<keyword evidence="5 18" id="KW-0812">Transmembrane</keyword>
<evidence type="ECO:0000256" key="11">
    <source>
        <dbReference type="ARBA" id="ARBA00023034"/>
    </source>
</evidence>
<dbReference type="PROSITE" id="PS01187">
    <property type="entry name" value="EGF_CA"/>
    <property type="match status" value="1"/>
</dbReference>
<keyword evidence="6 19" id="KW-0732">Signal</keyword>
<keyword evidence="12 18" id="KW-0472">Membrane</keyword>
<keyword evidence="15" id="KW-0968">Cytoplasmic vesicle</keyword>
<name>A0A8J5GIP0_ZINOF</name>
<evidence type="ECO:0000256" key="18">
    <source>
        <dbReference type="SAM" id="Phobius"/>
    </source>
</evidence>
<dbReference type="Gene3D" id="3.40.30.10">
    <property type="entry name" value="Glutaredoxin"/>
    <property type="match status" value="1"/>
</dbReference>
<feature type="chain" id="PRO_5035328054" description="EGF-like calcium-binding domain-containing protein" evidence="19">
    <location>
        <begin position="23"/>
        <end position="656"/>
    </location>
</feature>
<accession>A0A8J5GIP0</accession>
<dbReference type="FunFam" id="3.50.30.30:FF:000001">
    <property type="entry name" value="Vacuolar-sorting receptor 1"/>
    <property type="match status" value="1"/>
</dbReference>
<evidence type="ECO:0000256" key="4">
    <source>
        <dbReference type="ARBA" id="ARBA00022536"/>
    </source>
</evidence>
<comment type="caution">
    <text evidence="21">The sequence shown here is derived from an EMBL/GenBank/DDBJ whole genome shotgun (WGS) entry which is preliminary data.</text>
</comment>
<dbReference type="PANTHER" id="PTHR22702:SF1">
    <property type="entry name" value="PROTEASE-ASSOCIATED DOMAIN-CONTAINING PROTEIN 1"/>
    <property type="match status" value="1"/>
</dbReference>
<evidence type="ECO:0000313" key="21">
    <source>
        <dbReference type="EMBL" id="KAG6506866.1"/>
    </source>
</evidence>
<comment type="subcellular location">
    <subcellularLocation>
        <location evidence="16">Cytoplasmic vesicle</location>
        <location evidence="16">Clathrin-coated vesicle membrane</location>
        <topology evidence="16">Single-pass type I membrane protein</topology>
    </subcellularLocation>
    <subcellularLocation>
        <location evidence="1">Golgi apparatus membrane</location>
        <topology evidence="1">Single-pass type I membrane protein</topology>
    </subcellularLocation>
    <subcellularLocation>
        <location evidence="17">Prevacuolar compartment membrane</location>
        <topology evidence="17">Single-pass type I membrane protein</topology>
    </subcellularLocation>
</comment>
<reference evidence="21 22" key="1">
    <citation type="submission" date="2020-08" db="EMBL/GenBank/DDBJ databases">
        <title>Plant Genome Project.</title>
        <authorList>
            <person name="Zhang R.-G."/>
        </authorList>
    </citation>
    <scope>NUCLEOTIDE SEQUENCE [LARGE SCALE GENOMIC DNA]</scope>
    <source>
        <tissue evidence="21">Rhizome</tissue>
    </source>
</reference>
<dbReference type="InterPro" id="IPR003137">
    <property type="entry name" value="PA_domain"/>
</dbReference>
<dbReference type="GO" id="GO:0000139">
    <property type="term" value="C:Golgi membrane"/>
    <property type="evidence" value="ECO:0007669"/>
    <property type="project" value="UniProtKB-SubCell"/>
</dbReference>
<keyword evidence="22" id="KW-1185">Reference proteome</keyword>
<dbReference type="InterPro" id="IPR046450">
    <property type="entry name" value="PA_dom_sf"/>
</dbReference>
<feature type="transmembrane region" description="Helical" evidence="18">
    <location>
        <begin position="597"/>
        <end position="620"/>
    </location>
</feature>
<keyword evidence="13" id="KW-1015">Disulfide bond</keyword>
<dbReference type="AlphaFoldDB" id="A0A8J5GIP0"/>
<comment type="similarity">
    <text evidence="2">Belongs to the VSR (BP-80) family.</text>
</comment>
<proteinExistence type="inferred from homology"/>
<keyword evidence="8" id="KW-0106">Calcium</keyword>
<gene>
    <name evidence="21" type="ORF">ZIOFF_032198</name>
</gene>
<dbReference type="InterPro" id="IPR018097">
    <property type="entry name" value="EGF_Ca-bd_CS"/>
</dbReference>
<evidence type="ECO:0000256" key="1">
    <source>
        <dbReference type="ARBA" id="ARBA00004614"/>
    </source>
</evidence>
<evidence type="ECO:0000256" key="3">
    <source>
        <dbReference type="ARBA" id="ARBA00022448"/>
    </source>
</evidence>
<evidence type="ECO:0000256" key="2">
    <source>
        <dbReference type="ARBA" id="ARBA00007038"/>
    </source>
</evidence>
<keyword evidence="11" id="KW-0333">Golgi apparatus</keyword>
<evidence type="ECO:0000256" key="17">
    <source>
        <dbReference type="ARBA" id="ARBA00043947"/>
    </source>
</evidence>